<dbReference type="EMBL" id="CM018051">
    <property type="protein sequence ID" value="KAA8516392.1"/>
    <property type="molecule type" value="Genomic_DNA"/>
</dbReference>
<accession>A0A5J4ZFF4</accession>
<gene>
    <name evidence="11" type="ORF">F0562_016685</name>
</gene>
<proteinExistence type="predicted"/>
<keyword evidence="5" id="KW-0805">Transcription regulation</keyword>
<dbReference type="PROSITE" id="PS00028">
    <property type="entry name" value="ZINC_FINGER_C2H2_1"/>
    <property type="match status" value="1"/>
</dbReference>
<keyword evidence="6" id="KW-0804">Transcription</keyword>
<dbReference type="PANTHER" id="PTHR45801:SF94">
    <property type="entry name" value="ZINC FINGER PROTEIN 10"/>
    <property type="match status" value="1"/>
</dbReference>
<evidence type="ECO:0000256" key="3">
    <source>
        <dbReference type="ARBA" id="ARBA00022771"/>
    </source>
</evidence>
<dbReference type="Pfam" id="PF13912">
    <property type="entry name" value="zf-C2H2_6"/>
    <property type="match status" value="1"/>
</dbReference>
<dbReference type="AlphaFoldDB" id="A0A5J4ZFF4"/>
<evidence type="ECO:0000313" key="11">
    <source>
        <dbReference type="EMBL" id="KAA8516392.1"/>
    </source>
</evidence>
<dbReference type="SUPFAM" id="SSF57667">
    <property type="entry name" value="beta-beta-alpha zinc fingers"/>
    <property type="match status" value="1"/>
</dbReference>
<dbReference type="InterPro" id="IPR036236">
    <property type="entry name" value="Znf_C2H2_sf"/>
</dbReference>
<comment type="subcellular location">
    <subcellularLocation>
        <location evidence="1">Nucleus</location>
    </subcellularLocation>
</comment>
<keyword evidence="12" id="KW-1185">Reference proteome</keyword>
<dbReference type="PROSITE" id="PS50157">
    <property type="entry name" value="ZINC_FINGER_C2H2_2"/>
    <property type="match status" value="1"/>
</dbReference>
<dbReference type="PANTHER" id="PTHR45801">
    <property type="entry name" value="OS07G0101800 PROTEIN"/>
    <property type="match status" value="1"/>
</dbReference>
<evidence type="ECO:0000256" key="2">
    <source>
        <dbReference type="ARBA" id="ARBA00022723"/>
    </source>
</evidence>
<dbReference type="GO" id="GO:0008270">
    <property type="term" value="F:zinc ion binding"/>
    <property type="evidence" value="ECO:0007669"/>
    <property type="project" value="UniProtKB-KW"/>
</dbReference>
<dbReference type="GO" id="GO:0005634">
    <property type="term" value="C:nucleus"/>
    <property type="evidence" value="ECO:0007669"/>
    <property type="project" value="UniProtKB-SubCell"/>
</dbReference>
<keyword evidence="7" id="KW-0539">Nucleus</keyword>
<keyword evidence="2" id="KW-0479">Metal-binding</keyword>
<evidence type="ECO:0000256" key="7">
    <source>
        <dbReference type="ARBA" id="ARBA00023242"/>
    </source>
</evidence>
<evidence type="ECO:0000313" key="12">
    <source>
        <dbReference type="Proteomes" id="UP000325577"/>
    </source>
</evidence>
<protein>
    <recommendedName>
        <fullName evidence="10">C2H2-type domain-containing protein</fullName>
    </recommendedName>
</protein>
<keyword evidence="4" id="KW-0862">Zinc</keyword>
<dbReference type="InterPro" id="IPR013087">
    <property type="entry name" value="Znf_C2H2_type"/>
</dbReference>
<evidence type="ECO:0000256" key="6">
    <source>
        <dbReference type="ARBA" id="ARBA00023163"/>
    </source>
</evidence>
<dbReference type="Proteomes" id="UP000325577">
    <property type="component" value="Linkage Group LG8"/>
</dbReference>
<reference evidence="11 12" key="1">
    <citation type="submission" date="2019-09" db="EMBL/GenBank/DDBJ databases">
        <title>A chromosome-level genome assembly of the Chinese tupelo Nyssa sinensis.</title>
        <authorList>
            <person name="Yang X."/>
            <person name="Kang M."/>
            <person name="Yang Y."/>
            <person name="Xiong H."/>
            <person name="Wang M."/>
            <person name="Zhang Z."/>
            <person name="Wang Z."/>
            <person name="Wu H."/>
            <person name="Ma T."/>
            <person name="Liu J."/>
            <person name="Xi Z."/>
        </authorList>
    </citation>
    <scope>NUCLEOTIDE SEQUENCE [LARGE SCALE GENOMIC DNA]</scope>
    <source>
        <strain evidence="11">J267</strain>
        <tissue evidence="11">Leaf</tissue>
    </source>
</reference>
<evidence type="ECO:0000256" key="9">
    <source>
        <dbReference type="SAM" id="MobiDB-lite"/>
    </source>
</evidence>
<keyword evidence="3 8" id="KW-0863">Zinc-finger</keyword>
<dbReference type="OrthoDB" id="1708403at2759"/>
<feature type="region of interest" description="Disordered" evidence="9">
    <location>
        <begin position="327"/>
        <end position="395"/>
    </location>
</feature>
<sequence length="395" mass="44225">MEQARYWMWTKRKHGLNSHVQASTDPSYGDSWEEQAFAEDAAGPLGGCIWPPRSYSCNFCRREFRSAQALGGHMNVHRRDRARLKQCPSPNNEILQLHHQNLHNHVPNPCTSLDVQFPSQICTLVYNPNHDSNHGVLTSTSSPSRVSAPSMQENCSEKTMVPPFSSPIVQEHHKRTSSSSPKSWSNLVADREIIFSDPKNEGDKNSNSKLESGCRAKGDYVKADLSVSLNLVVRRTCPTVSSSKEGALCCKRQRTDTTPLPFFLKPNSVDRHHLQSKVLEFSPSSIEDVDLELRLGDRPKALGGHMNIHRKDRAKLKEFSDETLIPVDMAKKNPSDQVPEDDNSLQAKTSEEKSSSPNRPSIFSREDDDASRSKDGTIGELHAAASFRRDAIDEK</sequence>
<organism evidence="11 12">
    <name type="scientific">Nyssa sinensis</name>
    <dbReference type="NCBI Taxonomy" id="561372"/>
    <lineage>
        <taxon>Eukaryota</taxon>
        <taxon>Viridiplantae</taxon>
        <taxon>Streptophyta</taxon>
        <taxon>Embryophyta</taxon>
        <taxon>Tracheophyta</taxon>
        <taxon>Spermatophyta</taxon>
        <taxon>Magnoliopsida</taxon>
        <taxon>eudicotyledons</taxon>
        <taxon>Gunneridae</taxon>
        <taxon>Pentapetalae</taxon>
        <taxon>asterids</taxon>
        <taxon>Cornales</taxon>
        <taxon>Nyssaceae</taxon>
        <taxon>Nyssa</taxon>
    </lineage>
</organism>
<evidence type="ECO:0000256" key="8">
    <source>
        <dbReference type="PROSITE-ProRule" id="PRU00042"/>
    </source>
</evidence>
<evidence type="ECO:0000256" key="1">
    <source>
        <dbReference type="ARBA" id="ARBA00004123"/>
    </source>
</evidence>
<evidence type="ECO:0000256" key="5">
    <source>
        <dbReference type="ARBA" id="ARBA00023015"/>
    </source>
</evidence>
<evidence type="ECO:0000256" key="4">
    <source>
        <dbReference type="ARBA" id="ARBA00022833"/>
    </source>
</evidence>
<feature type="domain" description="C2H2-type" evidence="10">
    <location>
        <begin position="55"/>
        <end position="82"/>
    </location>
</feature>
<evidence type="ECO:0000259" key="10">
    <source>
        <dbReference type="PROSITE" id="PS50157"/>
    </source>
</evidence>
<dbReference type="InterPro" id="IPR052426">
    <property type="entry name" value="Plant_dev_regulator"/>
</dbReference>
<name>A0A5J4ZFF4_9ASTE</name>